<feature type="signal peptide" evidence="1">
    <location>
        <begin position="1"/>
        <end position="20"/>
    </location>
</feature>
<dbReference type="Proteomes" id="UP000003167">
    <property type="component" value="Unassembled WGS sequence"/>
</dbReference>
<name>H1HP18_9BACT</name>
<proteinExistence type="predicted"/>
<keyword evidence="1" id="KW-0732">Signal</keyword>
<gene>
    <name evidence="2" type="ORF">HMPREF9944_01912</name>
</gene>
<dbReference type="RefSeq" id="WP_008565933.1">
    <property type="nucleotide sequence ID" value="NZ_JH594506.1"/>
</dbReference>
<keyword evidence="3" id="KW-1185">Reference proteome</keyword>
<dbReference type="HOGENOM" id="CLU_1711591_0_0_10"/>
<reference evidence="2 3" key="1">
    <citation type="submission" date="2011-12" db="EMBL/GenBank/DDBJ databases">
        <title>The Genome Sequence of Prevotella maculosa OT 289.</title>
        <authorList>
            <consortium name="The Broad Institute Genome Sequencing Platform"/>
            <person name="Earl A."/>
            <person name="Ward D."/>
            <person name="Feldgarden M."/>
            <person name="Gevers D."/>
            <person name="Izard J."/>
            <person name="Blanton J.M."/>
            <person name="Mathney J."/>
            <person name="Tanner A.C."/>
            <person name="Dewhirst F.E."/>
            <person name="Young S.K."/>
            <person name="Zeng Q."/>
            <person name="Gargeya S."/>
            <person name="Fitzgerald M."/>
            <person name="Haas B."/>
            <person name="Abouelleil A."/>
            <person name="Alvarado L."/>
            <person name="Arachchi H.M."/>
            <person name="Berlin A."/>
            <person name="Chapman S.B."/>
            <person name="Gearin G."/>
            <person name="Goldberg J."/>
            <person name="Griggs A."/>
            <person name="Gujja S."/>
            <person name="Hansen M."/>
            <person name="Heiman D."/>
            <person name="Howarth C."/>
            <person name="Larimer J."/>
            <person name="Lui A."/>
            <person name="MacDonald P.J.P."/>
            <person name="McCowen C."/>
            <person name="Montmayeur A."/>
            <person name="Murphy C."/>
            <person name="Neiman D."/>
            <person name="Pearson M."/>
            <person name="Priest M."/>
            <person name="Roberts A."/>
            <person name="Saif S."/>
            <person name="Shea T."/>
            <person name="Sisk P."/>
            <person name="Stolte C."/>
            <person name="Sykes S."/>
            <person name="Wortman J."/>
            <person name="Nusbaum C."/>
            <person name="Birren B."/>
        </authorList>
    </citation>
    <scope>NUCLEOTIDE SEQUENCE [LARGE SCALE GENOMIC DNA]</scope>
    <source>
        <strain evidence="2 3">OT 289</strain>
    </source>
</reference>
<comment type="caution">
    <text evidence="2">The sequence shown here is derived from an EMBL/GenBank/DDBJ whole genome shotgun (WGS) entry which is preliminary data.</text>
</comment>
<evidence type="ECO:0000313" key="2">
    <source>
        <dbReference type="EMBL" id="EHO68658.1"/>
    </source>
</evidence>
<evidence type="ECO:0000256" key="1">
    <source>
        <dbReference type="SAM" id="SignalP"/>
    </source>
</evidence>
<organism evidence="2 3">
    <name type="scientific">Segatella maculosa OT 289</name>
    <dbReference type="NCBI Taxonomy" id="999422"/>
    <lineage>
        <taxon>Bacteria</taxon>
        <taxon>Pseudomonadati</taxon>
        <taxon>Bacteroidota</taxon>
        <taxon>Bacteroidia</taxon>
        <taxon>Bacteroidales</taxon>
        <taxon>Prevotellaceae</taxon>
        <taxon>Segatella</taxon>
    </lineage>
</organism>
<dbReference type="EMBL" id="AGEK01000032">
    <property type="protein sequence ID" value="EHO68658.1"/>
    <property type="molecule type" value="Genomic_DNA"/>
</dbReference>
<evidence type="ECO:0000313" key="3">
    <source>
        <dbReference type="Proteomes" id="UP000003167"/>
    </source>
</evidence>
<dbReference type="AlphaFoldDB" id="H1HP18"/>
<accession>H1HP18</accession>
<sequence length="153" mass="17288">MKKILATILVMLFVCSYSYTQNIKQTKVYSFRTISNLDSKGNVIETLNGNGEGVIAFSSAEGKEFMTIVINTTVLYTGEIVKQKRESSSSTMFVNTYLVLYDFHGNKVPLQVFEFFDTSRSSLVPKNFIVNILNAQTAEVIQGQSFENLRRIK</sequence>
<feature type="chain" id="PRO_5003550593" evidence="1">
    <location>
        <begin position="21"/>
        <end position="153"/>
    </location>
</feature>
<protein>
    <submittedName>
        <fullName evidence="2">Uncharacterized protein</fullName>
    </submittedName>
</protein>
<dbReference type="STRING" id="999422.HMPREF9944_01912"/>